<comment type="caution">
    <text evidence="2">The sequence shown here is derived from an EMBL/GenBank/DDBJ whole genome shotgun (WGS) entry which is preliminary data.</text>
</comment>
<evidence type="ECO:0000313" key="3">
    <source>
        <dbReference type="Proteomes" id="UP000226192"/>
    </source>
</evidence>
<name>A0A2C5XN52_9HYPO</name>
<accession>A0A2C5XN52</accession>
<feature type="transmembrane region" description="Helical" evidence="1">
    <location>
        <begin position="196"/>
        <end position="226"/>
    </location>
</feature>
<evidence type="ECO:0000256" key="1">
    <source>
        <dbReference type="SAM" id="Phobius"/>
    </source>
</evidence>
<dbReference type="EMBL" id="NJET01000351">
    <property type="protein sequence ID" value="PHH58655.1"/>
    <property type="molecule type" value="Genomic_DNA"/>
</dbReference>
<proteinExistence type="predicted"/>
<keyword evidence="1" id="KW-0472">Membrane</keyword>
<dbReference type="STRING" id="1399860.A0A2C5XN52"/>
<gene>
    <name evidence="2" type="ORF">CDD81_4952</name>
</gene>
<keyword evidence="1" id="KW-0812">Transmembrane</keyword>
<feature type="transmembrane region" description="Helical" evidence="1">
    <location>
        <begin position="123"/>
        <end position="140"/>
    </location>
</feature>
<keyword evidence="3" id="KW-1185">Reference proteome</keyword>
<dbReference type="OrthoDB" id="5404940at2759"/>
<feature type="transmembrane region" description="Helical" evidence="1">
    <location>
        <begin position="152"/>
        <end position="176"/>
    </location>
</feature>
<sequence>MGHSSQPFIYSGLDGGSGSQWRFPVAVFDPKAVTRASWQPKPAKPRPRGPLISLDHHPDAFALPSYRPRGGVELSRASRWAIKWLRRVQLVLRMLELGAAAAVLVLMALVVNMETVTMWTLRIAPGLSVMHCCYAIWHLSRTASGRTPASSAAYHAFAIVMDLGLLSVYVFGVLLLRNKLHKPVATSLSDQSLAAVFISAVYYTLIGAASLQLLSFSISLWLSFVFHRISLLPPDMNPLERRLTARPMHKKKLSTTTISSSSSNEHGGDLSYSSSLPFIHTRAGYDDSDVYRQTASGVPTNLSNIWRAHDRYMAAAEPWKGDAATNDYPPSWPLLEQDNEGQFKMHPDPLRVHPPPAEKRDGMESLMSTPQTKSYNWHSNVSVTDEVSGMTHQKQPWYGVSESSRGQRALSTPKRGSLISNAHGQHLDSEASPLQHAIVGTSSRLSSGSDYPARRSTSIFASAVAPERRRVSGRNTAT</sequence>
<protein>
    <submittedName>
        <fullName evidence="2">Uncharacterized protein</fullName>
    </submittedName>
</protein>
<keyword evidence="1" id="KW-1133">Transmembrane helix</keyword>
<dbReference type="Proteomes" id="UP000226192">
    <property type="component" value="Unassembled WGS sequence"/>
</dbReference>
<feature type="transmembrane region" description="Helical" evidence="1">
    <location>
        <begin position="90"/>
        <end position="111"/>
    </location>
</feature>
<reference evidence="2 3" key="1">
    <citation type="submission" date="2017-06" db="EMBL/GenBank/DDBJ databases">
        <title>Ant-infecting Ophiocordyceps genomes reveal a high diversity of potential behavioral manipulation genes and a possible major role for enterotoxins.</title>
        <authorList>
            <person name="De Bekker C."/>
            <person name="Evans H.C."/>
            <person name="Brachmann A."/>
            <person name="Hughes D.P."/>
        </authorList>
    </citation>
    <scope>NUCLEOTIDE SEQUENCE [LARGE SCALE GENOMIC DNA]</scope>
    <source>
        <strain evidence="2 3">Map64</strain>
    </source>
</reference>
<evidence type="ECO:0000313" key="2">
    <source>
        <dbReference type="EMBL" id="PHH58655.1"/>
    </source>
</evidence>
<dbReference type="AlphaFoldDB" id="A0A2C5XN52"/>
<organism evidence="2 3">
    <name type="scientific">Ophiocordyceps australis</name>
    <dbReference type="NCBI Taxonomy" id="1399860"/>
    <lineage>
        <taxon>Eukaryota</taxon>
        <taxon>Fungi</taxon>
        <taxon>Dikarya</taxon>
        <taxon>Ascomycota</taxon>
        <taxon>Pezizomycotina</taxon>
        <taxon>Sordariomycetes</taxon>
        <taxon>Hypocreomycetidae</taxon>
        <taxon>Hypocreales</taxon>
        <taxon>Ophiocordycipitaceae</taxon>
        <taxon>Ophiocordyceps</taxon>
    </lineage>
</organism>